<evidence type="ECO:0000259" key="6">
    <source>
        <dbReference type="PROSITE" id="PS51504"/>
    </source>
</evidence>
<dbReference type="KEGG" id="pda:103716282"/>
<evidence type="ECO:0000256" key="4">
    <source>
        <dbReference type="ARBA" id="ARBA00023242"/>
    </source>
</evidence>
<dbReference type="GO" id="GO:0030261">
    <property type="term" value="P:chromosome condensation"/>
    <property type="evidence" value="ECO:0007669"/>
    <property type="project" value="TreeGrafter"/>
</dbReference>
<feature type="region of interest" description="Disordered" evidence="5">
    <location>
        <begin position="78"/>
        <end position="168"/>
    </location>
</feature>
<reference evidence="7" key="1">
    <citation type="journal article" date="2019" name="Nat. Commun.">
        <title>Genome-wide association mapping of date palm fruit traits.</title>
        <authorList>
            <person name="Hazzouri K.M."/>
            <person name="Gros-Balthazard M."/>
            <person name="Flowers J.M."/>
            <person name="Copetti D."/>
            <person name="Lemansour A."/>
            <person name="Lebrun M."/>
            <person name="Masmoudi K."/>
            <person name="Ferrand S."/>
            <person name="Dhar M.I."/>
            <person name="Fresquez Z.A."/>
            <person name="Rosas U."/>
            <person name="Zhang J."/>
            <person name="Talag J."/>
            <person name="Lee S."/>
            <person name="Kudrna D."/>
            <person name="Powell R.F."/>
            <person name="Leitch I.J."/>
            <person name="Krueger R.R."/>
            <person name="Wing R.A."/>
            <person name="Amiri K.M.A."/>
            <person name="Purugganan M.D."/>
        </authorList>
    </citation>
    <scope>NUCLEOTIDE SEQUENCE [LARGE SCALE GENOMIC DNA]</scope>
    <source>
        <strain evidence="7">cv. Khalas</strain>
    </source>
</reference>
<dbReference type="InterPro" id="IPR017956">
    <property type="entry name" value="AT_hook_DNA-bd_motif"/>
</dbReference>
<keyword evidence="7" id="KW-1185">Reference proteome</keyword>
<evidence type="ECO:0000256" key="2">
    <source>
        <dbReference type="ARBA" id="ARBA00022737"/>
    </source>
</evidence>
<dbReference type="PRINTS" id="PR00930">
    <property type="entry name" value="HIGHMOBLTYIY"/>
</dbReference>
<protein>
    <submittedName>
        <fullName evidence="8">HMG-Y-related protein A-like</fullName>
    </submittedName>
</protein>
<evidence type="ECO:0000313" key="8">
    <source>
        <dbReference type="RefSeq" id="XP_008802440.1"/>
    </source>
</evidence>
<dbReference type="SUPFAM" id="SSF46785">
    <property type="entry name" value="Winged helix' DNA-binding domain"/>
    <property type="match status" value="1"/>
</dbReference>
<dbReference type="SMART" id="SM00384">
    <property type="entry name" value="AT_hook"/>
    <property type="match status" value="4"/>
</dbReference>
<dbReference type="PRINTS" id="PR00929">
    <property type="entry name" value="ATHOOK"/>
</dbReference>
<evidence type="ECO:0000313" key="7">
    <source>
        <dbReference type="Proteomes" id="UP000228380"/>
    </source>
</evidence>
<gene>
    <name evidence="8" type="primary">LOC103716282</name>
</gene>
<dbReference type="Gene3D" id="1.10.10.10">
    <property type="entry name" value="Winged helix-like DNA-binding domain superfamily/Winged helix DNA-binding domain"/>
    <property type="match status" value="1"/>
</dbReference>
<evidence type="ECO:0000256" key="3">
    <source>
        <dbReference type="ARBA" id="ARBA00023125"/>
    </source>
</evidence>
<dbReference type="SMART" id="SM00526">
    <property type="entry name" value="H15"/>
    <property type="match status" value="1"/>
</dbReference>
<keyword evidence="4" id="KW-0539">Nucleus</keyword>
<dbReference type="GeneID" id="103716282"/>
<dbReference type="GO" id="GO:0000786">
    <property type="term" value="C:nucleosome"/>
    <property type="evidence" value="ECO:0007669"/>
    <property type="project" value="InterPro"/>
</dbReference>
<dbReference type="GO" id="GO:0031492">
    <property type="term" value="F:nucleosomal DNA binding"/>
    <property type="evidence" value="ECO:0007669"/>
    <property type="project" value="TreeGrafter"/>
</dbReference>
<name>A0A8B7CMM6_PHODC</name>
<dbReference type="GO" id="GO:0006334">
    <property type="term" value="P:nucleosome assembly"/>
    <property type="evidence" value="ECO:0007669"/>
    <property type="project" value="InterPro"/>
</dbReference>
<comment type="subcellular location">
    <subcellularLocation>
        <location evidence="1">Nucleus</location>
    </subcellularLocation>
</comment>
<dbReference type="InterPro" id="IPR036388">
    <property type="entry name" value="WH-like_DNA-bd_sf"/>
</dbReference>
<feature type="compositionally biased region" description="Basic residues" evidence="5">
    <location>
        <begin position="127"/>
        <end position="138"/>
    </location>
</feature>
<dbReference type="AlphaFoldDB" id="A0A8B7CMM6"/>
<organism evidence="7 8">
    <name type="scientific">Phoenix dactylifera</name>
    <name type="common">Date palm</name>
    <dbReference type="NCBI Taxonomy" id="42345"/>
    <lineage>
        <taxon>Eukaryota</taxon>
        <taxon>Viridiplantae</taxon>
        <taxon>Streptophyta</taxon>
        <taxon>Embryophyta</taxon>
        <taxon>Tracheophyta</taxon>
        <taxon>Spermatophyta</taxon>
        <taxon>Magnoliopsida</taxon>
        <taxon>Liliopsida</taxon>
        <taxon>Arecaceae</taxon>
        <taxon>Coryphoideae</taxon>
        <taxon>Phoeniceae</taxon>
        <taxon>Phoenix</taxon>
    </lineage>
</organism>
<dbReference type="PANTHER" id="PTHR11467:SF162">
    <property type="entry name" value="HMG-Y-RELATED PROTEIN A"/>
    <property type="match status" value="1"/>
</dbReference>
<dbReference type="GO" id="GO:0006355">
    <property type="term" value="P:regulation of DNA-templated transcription"/>
    <property type="evidence" value="ECO:0007669"/>
    <property type="project" value="InterPro"/>
</dbReference>
<dbReference type="OrthoDB" id="1110759at2759"/>
<keyword evidence="3" id="KW-0238">DNA-binding</keyword>
<dbReference type="GO" id="GO:0005730">
    <property type="term" value="C:nucleolus"/>
    <property type="evidence" value="ECO:0007669"/>
    <property type="project" value="TreeGrafter"/>
</dbReference>
<dbReference type="Proteomes" id="UP000228380">
    <property type="component" value="Chromosome 9"/>
</dbReference>
<dbReference type="PROSITE" id="PS51504">
    <property type="entry name" value="H15"/>
    <property type="match status" value="1"/>
</dbReference>
<sequence length="168" mass="18070">MATDEDSSLPFLPPYPEMILAAISALDEKSGSSKSAILKHIDAAHGDQLPPSHESLLAAHLTRMTEAGELVFVDNCYLRASPDVPPPPKRGRGRPPKPKLSLSPDGPRRPRGRPPKPRDPTAPVKGTRPRGRPPKKPRAASASADAGPKRPRGRPPKVRPQFAEVGFV</sequence>
<dbReference type="InterPro" id="IPR036390">
    <property type="entry name" value="WH_DNA-bd_sf"/>
</dbReference>
<dbReference type="GO" id="GO:0003690">
    <property type="term" value="F:double-stranded DNA binding"/>
    <property type="evidence" value="ECO:0007669"/>
    <property type="project" value="TreeGrafter"/>
</dbReference>
<dbReference type="RefSeq" id="XP_008802440.1">
    <property type="nucleotide sequence ID" value="XM_008804218.4"/>
</dbReference>
<dbReference type="PANTHER" id="PTHR11467">
    <property type="entry name" value="HISTONE H1"/>
    <property type="match status" value="1"/>
</dbReference>
<dbReference type="InterPro" id="IPR000116">
    <property type="entry name" value="HMGA"/>
</dbReference>
<accession>A0A8B7CMM6</accession>
<dbReference type="InterPro" id="IPR005818">
    <property type="entry name" value="Histone_H1/H5_H15"/>
</dbReference>
<keyword evidence="2" id="KW-0677">Repeat</keyword>
<feature type="domain" description="H15" evidence="6">
    <location>
        <begin position="11"/>
        <end position="81"/>
    </location>
</feature>
<dbReference type="GO" id="GO:0045910">
    <property type="term" value="P:negative regulation of DNA recombination"/>
    <property type="evidence" value="ECO:0007669"/>
    <property type="project" value="TreeGrafter"/>
</dbReference>
<reference evidence="8" key="2">
    <citation type="submission" date="2025-08" db="UniProtKB">
        <authorList>
            <consortium name="RefSeq"/>
        </authorList>
    </citation>
    <scope>IDENTIFICATION</scope>
    <source>
        <tissue evidence="8">Young leaves</tissue>
    </source>
</reference>
<proteinExistence type="predicted"/>
<evidence type="ECO:0000256" key="1">
    <source>
        <dbReference type="ARBA" id="ARBA00004123"/>
    </source>
</evidence>
<dbReference type="Pfam" id="PF00538">
    <property type="entry name" value="Linker_histone"/>
    <property type="match status" value="1"/>
</dbReference>
<evidence type="ECO:0000256" key="5">
    <source>
        <dbReference type="SAM" id="MobiDB-lite"/>
    </source>
</evidence>